<feature type="region of interest" description="Disordered" evidence="1">
    <location>
        <begin position="1"/>
        <end position="21"/>
    </location>
</feature>
<evidence type="ECO:0000313" key="3">
    <source>
        <dbReference type="EMBL" id="KAF4305963.1"/>
    </source>
</evidence>
<keyword evidence="4" id="KW-1185">Reference proteome</keyword>
<dbReference type="EMBL" id="WWBZ02000040">
    <property type="protein sequence ID" value="KAF4305963.1"/>
    <property type="molecule type" value="Genomic_DNA"/>
</dbReference>
<accession>A0A8H4ITF4</accession>
<sequence>MASEQTPLLSQDKHSKKARRRRCRLKRPFSVAVAAAFTLCFSAVLFLRSQRPRIPKRFTHDFGVGFDFTASYGTAAINYANGTNENIIKIDASPEYQKMMARASLESSRHPHPPYTTPQQEWSDKPRQLRRLVRKALGLPASPEVHHLALLLRALRTGVEQHLHRTIDGGVVTMPNLPGLHDEDLADAFAHAGLLYASAPPYRRFGYTPETGCAYAGHGFGLCSDYADVELCRREARGNRTAGEYVLAVAYTRGLLAVSYAPEGFGFGSEDGEGATQLAEARLGWERRRDGPGADYYYEAVRDALMAPWLRDGEHRWRPRRTGKVILHGESVGWDARFEEVFGEVVDEIAPGAPVLAEDPVYVAARGAAYIAKVVLYYHRIKESGLHLDRQT</sequence>
<dbReference type="AlphaFoldDB" id="A0A8H4ITF4"/>
<evidence type="ECO:0000256" key="1">
    <source>
        <dbReference type="SAM" id="MobiDB-lite"/>
    </source>
</evidence>
<proteinExistence type="predicted"/>
<keyword evidence="2" id="KW-0812">Transmembrane</keyword>
<reference evidence="3" key="1">
    <citation type="submission" date="2020-04" db="EMBL/GenBank/DDBJ databases">
        <title>Genome Assembly and Annotation of Botryosphaeria dothidea sdau 11-99, a Latent Pathogen of Apple Fruit Ring Rot in China.</title>
        <authorList>
            <person name="Yu C."/>
            <person name="Diao Y."/>
            <person name="Lu Q."/>
            <person name="Zhao J."/>
            <person name="Cui S."/>
            <person name="Peng C."/>
            <person name="He B."/>
            <person name="Liu H."/>
        </authorList>
    </citation>
    <scope>NUCLEOTIDE SEQUENCE [LARGE SCALE GENOMIC DNA]</scope>
    <source>
        <strain evidence="3">Sdau11-99</strain>
    </source>
</reference>
<protein>
    <submittedName>
        <fullName evidence="3">Uncharacterized protein</fullName>
    </submittedName>
</protein>
<evidence type="ECO:0000256" key="2">
    <source>
        <dbReference type="SAM" id="Phobius"/>
    </source>
</evidence>
<comment type="caution">
    <text evidence="3">The sequence shown here is derived from an EMBL/GenBank/DDBJ whole genome shotgun (WGS) entry which is preliminary data.</text>
</comment>
<feature type="transmembrane region" description="Helical" evidence="2">
    <location>
        <begin position="29"/>
        <end position="47"/>
    </location>
</feature>
<dbReference type="OrthoDB" id="3643156at2759"/>
<organism evidence="3 4">
    <name type="scientific">Botryosphaeria dothidea</name>
    <dbReference type="NCBI Taxonomy" id="55169"/>
    <lineage>
        <taxon>Eukaryota</taxon>
        <taxon>Fungi</taxon>
        <taxon>Dikarya</taxon>
        <taxon>Ascomycota</taxon>
        <taxon>Pezizomycotina</taxon>
        <taxon>Dothideomycetes</taxon>
        <taxon>Dothideomycetes incertae sedis</taxon>
        <taxon>Botryosphaeriales</taxon>
        <taxon>Botryosphaeriaceae</taxon>
        <taxon>Botryosphaeria</taxon>
    </lineage>
</organism>
<gene>
    <name evidence="3" type="ORF">GTA08_BOTSDO06525</name>
</gene>
<evidence type="ECO:0000313" key="4">
    <source>
        <dbReference type="Proteomes" id="UP000572817"/>
    </source>
</evidence>
<dbReference type="Proteomes" id="UP000572817">
    <property type="component" value="Unassembled WGS sequence"/>
</dbReference>
<keyword evidence="2" id="KW-1133">Transmembrane helix</keyword>
<keyword evidence="2" id="KW-0472">Membrane</keyword>
<name>A0A8H4ITF4_9PEZI</name>